<dbReference type="PANTHER" id="PTHR11046:SF0">
    <property type="entry name" value="OLIGORIBONUCLEASE, MITOCHONDRIAL"/>
    <property type="match status" value="1"/>
</dbReference>
<evidence type="ECO:0000313" key="6">
    <source>
        <dbReference type="EMBL" id="CDJ47936.1"/>
    </source>
</evidence>
<evidence type="ECO:0000256" key="4">
    <source>
        <dbReference type="ARBA" id="ARBA00022839"/>
    </source>
</evidence>
<keyword evidence="7" id="KW-1185">Reference proteome</keyword>
<keyword evidence="4" id="KW-0269">Exonuclease</keyword>
<keyword evidence="2" id="KW-0540">Nuclease</keyword>
<dbReference type="SMART" id="SM00479">
    <property type="entry name" value="EXOIII"/>
    <property type="match status" value="1"/>
</dbReference>
<name>U6LCR2_9EIME</name>
<dbReference type="GO" id="GO:0005739">
    <property type="term" value="C:mitochondrion"/>
    <property type="evidence" value="ECO:0007669"/>
    <property type="project" value="TreeGrafter"/>
</dbReference>
<dbReference type="PANTHER" id="PTHR11046">
    <property type="entry name" value="OLIGORIBONUCLEASE, MITOCHONDRIAL"/>
    <property type="match status" value="1"/>
</dbReference>
<dbReference type="OrthoDB" id="270189at2759"/>
<dbReference type="SUPFAM" id="SSF53098">
    <property type="entry name" value="Ribonuclease H-like"/>
    <property type="match status" value="1"/>
</dbReference>
<evidence type="ECO:0000256" key="1">
    <source>
        <dbReference type="ARBA" id="ARBA00009921"/>
    </source>
</evidence>
<dbReference type="EMBL" id="HG710922">
    <property type="protein sequence ID" value="CDJ47936.1"/>
    <property type="molecule type" value="Genomic_DNA"/>
</dbReference>
<dbReference type="AlphaFoldDB" id="U6LCR2"/>
<reference evidence="6" key="2">
    <citation type="submission" date="2013-10" db="EMBL/GenBank/DDBJ databases">
        <authorList>
            <person name="Aslett M."/>
        </authorList>
    </citation>
    <scope>NUCLEOTIDE SEQUENCE [LARGE SCALE GENOMIC DNA]</scope>
    <source>
        <strain evidence="6">Houghton</strain>
    </source>
</reference>
<dbReference type="NCBIfam" id="NF003765">
    <property type="entry name" value="PRK05359.1"/>
    <property type="match status" value="1"/>
</dbReference>
<accession>U6LCR2</accession>
<dbReference type="Gene3D" id="3.30.420.10">
    <property type="entry name" value="Ribonuclease H-like superfamily/Ribonuclease H"/>
    <property type="match status" value="1"/>
</dbReference>
<dbReference type="GO" id="GO:0003676">
    <property type="term" value="F:nucleic acid binding"/>
    <property type="evidence" value="ECO:0007669"/>
    <property type="project" value="InterPro"/>
</dbReference>
<evidence type="ECO:0000256" key="2">
    <source>
        <dbReference type="ARBA" id="ARBA00022722"/>
    </source>
</evidence>
<dbReference type="InterPro" id="IPR022894">
    <property type="entry name" value="Oligoribonuclease"/>
</dbReference>
<proteinExistence type="inferred from homology"/>
<evidence type="ECO:0000256" key="3">
    <source>
        <dbReference type="ARBA" id="ARBA00022801"/>
    </source>
</evidence>
<dbReference type="InterPro" id="IPR013520">
    <property type="entry name" value="Ribonucl_H"/>
</dbReference>
<organism evidence="6 7">
    <name type="scientific">Eimeria brunetti</name>
    <dbReference type="NCBI Taxonomy" id="51314"/>
    <lineage>
        <taxon>Eukaryota</taxon>
        <taxon>Sar</taxon>
        <taxon>Alveolata</taxon>
        <taxon>Apicomplexa</taxon>
        <taxon>Conoidasida</taxon>
        <taxon>Coccidia</taxon>
        <taxon>Eucoccidiorida</taxon>
        <taxon>Eimeriorina</taxon>
        <taxon>Eimeriidae</taxon>
        <taxon>Eimeria</taxon>
    </lineage>
</organism>
<gene>
    <name evidence="6" type="ORF">EBH_0040130</name>
</gene>
<dbReference type="InterPro" id="IPR012337">
    <property type="entry name" value="RNaseH-like_sf"/>
</dbReference>
<keyword evidence="3" id="KW-0378">Hydrolase</keyword>
<dbReference type="Proteomes" id="UP000030750">
    <property type="component" value="Unassembled WGS sequence"/>
</dbReference>
<dbReference type="VEuPathDB" id="ToxoDB:EBH_0040130"/>
<sequence length="196" mass="21932">MGSQLENPLLWLDCEMTGLDPRKDRILEVACILTDGQLKRVQEGPTIVLHCPKEVLMEMGPWCQEHHGKSGLTEACMRATTTAAAAEQQIISFLKENGVGTGEAILAGNSIHMDKEFLRNEMPGVLEFLHYRILDVSSIKVLATSWFPGLLPPKKRYMHRALDDIKESIEELRYYRENIFVGGSAGDHRTQANAPS</sequence>
<comment type="similarity">
    <text evidence="1">Belongs to the oligoribonuclease family.</text>
</comment>
<protein>
    <submittedName>
        <fullName evidence="6">Oligoribonuclease, putative</fullName>
    </submittedName>
</protein>
<evidence type="ECO:0000313" key="7">
    <source>
        <dbReference type="Proteomes" id="UP000030750"/>
    </source>
</evidence>
<dbReference type="Pfam" id="PF00929">
    <property type="entry name" value="RNase_T"/>
    <property type="match status" value="1"/>
</dbReference>
<evidence type="ECO:0000259" key="5">
    <source>
        <dbReference type="SMART" id="SM00479"/>
    </source>
</evidence>
<feature type="domain" description="Exonuclease" evidence="5">
    <location>
        <begin position="8"/>
        <end position="181"/>
    </location>
</feature>
<dbReference type="InterPro" id="IPR036397">
    <property type="entry name" value="RNaseH_sf"/>
</dbReference>
<reference evidence="6" key="1">
    <citation type="submission" date="2013-10" db="EMBL/GenBank/DDBJ databases">
        <title>Genomic analysis of the causative agents of coccidiosis in chickens.</title>
        <authorList>
            <person name="Reid A.J."/>
            <person name="Blake D."/>
            <person name="Billington K."/>
            <person name="Browne H."/>
            <person name="Dunn M."/>
            <person name="Hung S."/>
            <person name="Kawahara F."/>
            <person name="Miranda-Saavedra D."/>
            <person name="Mourier T."/>
            <person name="Nagra H."/>
            <person name="Otto T.D."/>
            <person name="Rawlings N."/>
            <person name="Sanchez A."/>
            <person name="Sanders M."/>
            <person name="Subramaniam C."/>
            <person name="Tay Y."/>
            <person name="Dear P."/>
            <person name="Doerig C."/>
            <person name="Gruber A."/>
            <person name="Parkinson J."/>
            <person name="Shirley M."/>
            <person name="Wan K.L."/>
            <person name="Berriman M."/>
            <person name="Tomley F."/>
            <person name="Pain A."/>
        </authorList>
    </citation>
    <scope>NUCLEOTIDE SEQUENCE [LARGE SCALE GENOMIC DNA]</scope>
    <source>
        <strain evidence="6">Houghton</strain>
    </source>
</reference>
<dbReference type="GO" id="GO:0000175">
    <property type="term" value="F:3'-5'-RNA exonuclease activity"/>
    <property type="evidence" value="ECO:0007669"/>
    <property type="project" value="InterPro"/>
</dbReference>
<dbReference type="CDD" id="cd06135">
    <property type="entry name" value="Orn"/>
    <property type="match status" value="1"/>
</dbReference>
<dbReference type="FunFam" id="3.30.420.10:FF:000003">
    <property type="entry name" value="Oligoribonuclease"/>
    <property type="match status" value="1"/>
</dbReference>